<dbReference type="EMBL" id="GEGO01001036">
    <property type="protein sequence ID" value="JAR94368.1"/>
    <property type="molecule type" value="Transcribed_RNA"/>
</dbReference>
<evidence type="ECO:0000256" key="1">
    <source>
        <dbReference type="SAM" id="MobiDB-lite"/>
    </source>
</evidence>
<feature type="region of interest" description="Disordered" evidence="1">
    <location>
        <begin position="62"/>
        <end position="81"/>
    </location>
</feature>
<feature type="compositionally biased region" description="Basic residues" evidence="1">
    <location>
        <begin position="72"/>
        <end position="81"/>
    </location>
</feature>
<organism evidence="2">
    <name type="scientific">Ixodes ricinus</name>
    <name type="common">Common tick</name>
    <name type="synonym">Acarus ricinus</name>
    <dbReference type="NCBI Taxonomy" id="34613"/>
    <lineage>
        <taxon>Eukaryota</taxon>
        <taxon>Metazoa</taxon>
        <taxon>Ecdysozoa</taxon>
        <taxon>Arthropoda</taxon>
        <taxon>Chelicerata</taxon>
        <taxon>Arachnida</taxon>
        <taxon>Acari</taxon>
        <taxon>Parasitiformes</taxon>
        <taxon>Ixodida</taxon>
        <taxon>Ixodoidea</taxon>
        <taxon>Ixodidae</taxon>
        <taxon>Ixodinae</taxon>
        <taxon>Ixodes</taxon>
    </lineage>
</organism>
<reference evidence="2" key="1">
    <citation type="journal article" date="2018" name="PLoS Negl. Trop. Dis.">
        <title>Sialome diversity of ticks revealed by RNAseq of single tick salivary glands.</title>
        <authorList>
            <person name="Perner J."/>
            <person name="Kropackova S."/>
            <person name="Kopacek P."/>
            <person name="Ribeiro J.M."/>
        </authorList>
    </citation>
    <scope>NUCLEOTIDE SEQUENCE</scope>
    <source>
        <strain evidence="2">Siblings of single egg batch collected in Ceske Budejovice</strain>
        <tissue evidence="2">Salivary glands</tissue>
    </source>
</reference>
<name>A0A147BUI3_IXORI</name>
<sequence>MRTKKRPRRRPLPRATRVLGRALAVSSHPPARCRPPATPRMASWPCWRTRPWGPRPTRSCLRHAAPAAVAPQRKRSRWRFT</sequence>
<proteinExistence type="predicted"/>
<accession>A0A147BUI3</accession>
<protein>
    <submittedName>
        <fullName evidence="2">Putative secreted protein</fullName>
    </submittedName>
</protein>
<evidence type="ECO:0000313" key="2">
    <source>
        <dbReference type="EMBL" id="JAR94368.1"/>
    </source>
</evidence>
<dbReference type="AlphaFoldDB" id="A0A147BUI3"/>